<keyword evidence="7" id="KW-1015">Disulfide bond</keyword>
<dbReference type="RefSeq" id="XP_049125882.1">
    <property type="nucleotide sequence ID" value="XM_049269925.1"/>
</dbReference>
<gene>
    <name evidence="9" type="ORF">ColSpa_03713</name>
</gene>
<evidence type="ECO:0000313" key="9">
    <source>
        <dbReference type="EMBL" id="GKT43532.1"/>
    </source>
</evidence>
<evidence type="ECO:0000256" key="4">
    <source>
        <dbReference type="ARBA" id="ARBA00022729"/>
    </source>
</evidence>
<feature type="chain" id="PRO_5041487691" description="Carboxylic ester hydrolase" evidence="8">
    <location>
        <begin position="29"/>
        <end position="555"/>
    </location>
</feature>
<protein>
    <recommendedName>
        <fullName evidence="8">Carboxylic ester hydrolase</fullName>
        <ecNumber evidence="8">3.1.1.-</ecNumber>
    </recommendedName>
</protein>
<reference evidence="9 10" key="1">
    <citation type="submission" date="2022-03" db="EMBL/GenBank/DDBJ databases">
        <title>Genome data of Colletotrichum spp.</title>
        <authorList>
            <person name="Utami Y.D."/>
            <person name="Hiruma K."/>
        </authorList>
    </citation>
    <scope>NUCLEOTIDE SEQUENCE [LARGE SCALE GENOMIC DNA]</scope>
    <source>
        <strain evidence="9 10">MAFF 239500</strain>
    </source>
</reference>
<evidence type="ECO:0000256" key="2">
    <source>
        <dbReference type="ARBA" id="ARBA00022487"/>
    </source>
</evidence>
<keyword evidence="5 8" id="KW-0378">Hydrolase</keyword>
<dbReference type="EC" id="3.1.1.-" evidence="8"/>
<dbReference type="PANTHER" id="PTHR33938">
    <property type="entry name" value="FERULOYL ESTERASE B-RELATED"/>
    <property type="match status" value="1"/>
</dbReference>
<keyword evidence="3" id="KW-0479">Metal-binding</keyword>
<dbReference type="SUPFAM" id="SSF53474">
    <property type="entry name" value="alpha/beta-Hydrolases"/>
    <property type="match status" value="1"/>
</dbReference>
<proteinExistence type="inferred from homology"/>
<evidence type="ECO:0000256" key="6">
    <source>
        <dbReference type="ARBA" id="ARBA00022837"/>
    </source>
</evidence>
<dbReference type="InterPro" id="IPR011118">
    <property type="entry name" value="Tannase/feruloyl_esterase"/>
</dbReference>
<keyword evidence="6" id="KW-0106">Calcium</keyword>
<dbReference type="Pfam" id="PF07519">
    <property type="entry name" value="Tannase"/>
    <property type="match status" value="1"/>
</dbReference>
<keyword evidence="4 8" id="KW-0732">Signal</keyword>
<dbReference type="GO" id="GO:0046872">
    <property type="term" value="F:metal ion binding"/>
    <property type="evidence" value="ECO:0007669"/>
    <property type="project" value="UniProtKB-KW"/>
</dbReference>
<evidence type="ECO:0000256" key="1">
    <source>
        <dbReference type="ARBA" id="ARBA00006249"/>
    </source>
</evidence>
<evidence type="ECO:0000256" key="3">
    <source>
        <dbReference type="ARBA" id="ARBA00022723"/>
    </source>
</evidence>
<dbReference type="GeneID" id="73324515"/>
<dbReference type="GO" id="GO:0030600">
    <property type="term" value="F:feruloyl esterase activity"/>
    <property type="evidence" value="ECO:0007669"/>
    <property type="project" value="UniProtKB-ARBA"/>
</dbReference>
<sequence length="555" mass="61720">MLSKHVLAPSGLLATLFHVAELSAASQACRPETFTFPDILGAQHVKTTATVVRDYKGFPGRLHEPAVIVPASGVRPFCNVTVSYTHAGHDDLVNLHVWLPLERGDWNERFMGVGGGGFVVGDVDGDYPSAAVHEGYVAAVTDGGHLTDAPADEWALKSPGNLDWALFVNFGYRSLHELAVVGKSVTREFYGGEEARYAYWKGCSTGGRQGLAVAQRYPGDFDGVLSVCPAVEFPAMVTSLYYPQLVMRDVGYWPSGCELRAIVEAGVEACDLTDGVRDGIVGRLEECVFDVGKVEGRAYVCDAEERKVSSKAVEVVETVMRGVLDEEGERMIPGYVPGVQFDGLLAMMNSVCEDEKDRTKCKGVPFSITDEWIRLFIEKDPAFDIEAMPMDKYRDVFRQGVEEFDSVIGSSPDLRRFRERQGKLLMWHGMADQAISVSVVRAFYEKAKRLEEKRGVDIGEYWRYFEVPGVNHCVSMQGTPFPWDAFERLKKWVEEGVAPEELEARKIVKKGAGMTLGDEARRICLWPKEGVWDGKEWKCLEPGEKIKITDEKDEL</sequence>
<evidence type="ECO:0000256" key="7">
    <source>
        <dbReference type="ARBA" id="ARBA00023157"/>
    </source>
</evidence>
<dbReference type="Gene3D" id="3.40.50.1820">
    <property type="entry name" value="alpha/beta hydrolase"/>
    <property type="match status" value="1"/>
</dbReference>
<comment type="caution">
    <text evidence="9">The sequence shown here is derived from an EMBL/GenBank/DDBJ whole genome shotgun (WGS) entry which is preliminary data.</text>
</comment>
<evidence type="ECO:0000256" key="5">
    <source>
        <dbReference type="ARBA" id="ARBA00022801"/>
    </source>
</evidence>
<feature type="signal peptide" evidence="8">
    <location>
        <begin position="1"/>
        <end position="28"/>
    </location>
</feature>
<evidence type="ECO:0000313" key="10">
    <source>
        <dbReference type="Proteomes" id="UP001055115"/>
    </source>
</evidence>
<accession>A0AA37L830</accession>
<keyword evidence="10" id="KW-1185">Reference proteome</keyword>
<name>A0AA37L830_9PEZI</name>
<dbReference type="PANTHER" id="PTHR33938:SF8">
    <property type="entry name" value="CARBOXYLIC ESTER HYDROLASE"/>
    <property type="match status" value="1"/>
</dbReference>
<keyword evidence="2" id="KW-0719">Serine esterase</keyword>
<dbReference type="Proteomes" id="UP001055115">
    <property type="component" value="Unassembled WGS sequence"/>
</dbReference>
<dbReference type="EMBL" id="BQXU01000007">
    <property type="protein sequence ID" value="GKT43532.1"/>
    <property type="molecule type" value="Genomic_DNA"/>
</dbReference>
<dbReference type="AlphaFoldDB" id="A0AA37L830"/>
<dbReference type="InterPro" id="IPR029058">
    <property type="entry name" value="AB_hydrolase_fold"/>
</dbReference>
<comment type="similarity">
    <text evidence="1 8">Belongs to the tannase family.</text>
</comment>
<evidence type="ECO:0000256" key="8">
    <source>
        <dbReference type="RuleBase" id="RU361238"/>
    </source>
</evidence>
<organism evidence="9 10">
    <name type="scientific">Colletotrichum spaethianum</name>
    <dbReference type="NCBI Taxonomy" id="700344"/>
    <lineage>
        <taxon>Eukaryota</taxon>
        <taxon>Fungi</taxon>
        <taxon>Dikarya</taxon>
        <taxon>Ascomycota</taxon>
        <taxon>Pezizomycotina</taxon>
        <taxon>Sordariomycetes</taxon>
        <taxon>Hypocreomycetidae</taxon>
        <taxon>Glomerellales</taxon>
        <taxon>Glomerellaceae</taxon>
        <taxon>Colletotrichum</taxon>
        <taxon>Colletotrichum spaethianum species complex</taxon>
    </lineage>
</organism>